<protein>
    <submittedName>
        <fullName evidence="1">Uncharacterized protein</fullName>
    </submittedName>
</protein>
<dbReference type="OrthoDB" id="412190at2759"/>
<evidence type="ECO:0000313" key="1">
    <source>
        <dbReference type="EMBL" id="CAI3982086.1"/>
    </source>
</evidence>
<gene>
    <name evidence="1" type="ORF">C1SCF055_LOCUS9821</name>
</gene>
<proteinExistence type="predicted"/>
<keyword evidence="3" id="KW-1185">Reference proteome</keyword>
<name>A0A9P1FN72_9DINO</name>
<reference evidence="1" key="1">
    <citation type="submission" date="2022-10" db="EMBL/GenBank/DDBJ databases">
        <authorList>
            <person name="Chen Y."/>
            <person name="Dougan E. K."/>
            <person name="Chan C."/>
            <person name="Rhodes N."/>
            <person name="Thang M."/>
        </authorList>
    </citation>
    <scope>NUCLEOTIDE SEQUENCE</scope>
</reference>
<dbReference type="EMBL" id="CAMXCT010000682">
    <property type="protein sequence ID" value="CAI3982086.1"/>
    <property type="molecule type" value="Genomic_DNA"/>
</dbReference>
<dbReference type="Proteomes" id="UP001152797">
    <property type="component" value="Unassembled WGS sequence"/>
</dbReference>
<reference evidence="2 3" key="2">
    <citation type="submission" date="2024-05" db="EMBL/GenBank/DDBJ databases">
        <authorList>
            <person name="Chen Y."/>
            <person name="Shah S."/>
            <person name="Dougan E. K."/>
            <person name="Thang M."/>
            <person name="Chan C."/>
        </authorList>
    </citation>
    <scope>NUCLEOTIDE SEQUENCE [LARGE SCALE GENOMIC DNA]</scope>
</reference>
<organism evidence="1">
    <name type="scientific">Cladocopium goreaui</name>
    <dbReference type="NCBI Taxonomy" id="2562237"/>
    <lineage>
        <taxon>Eukaryota</taxon>
        <taxon>Sar</taxon>
        <taxon>Alveolata</taxon>
        <taxon>Dinophyceae</taxon>
        <taxon>Suessiales</taxon>
        <taxon>Symbiodiniaceae</taxon>
        <taxon>Cladocopium</taxon>
    </lineage>
</organism>
<evidence type="ECO:0000313" key="2">
    <source>
        <dbReference type="EMBL" id="CAL4769398.1"/>
    </source>
</evidence>
<dbReference type="EMBL" id="CAMXCT030000682">
    <property type="protein sequence ID" value="CAL4769398.1"/>
    <property type="molecule type" value="Genomic_DNA"/>
</dbReference>
<accession>A0A9P1FN72</accession>
<dbReference type="EMBL" id="CAMXCT020000682">
    <property type="protein sequence ID" value="CAL1135461.1"/>
    <property type="molecule type" value="Genomic_DNA"/>
</dbReference>
<evidence type="ECO:0000313" key="3">
    <source>
        <dbReference type="Proteomes" id="UP001152797"/>
    </source>
</evidence>
<sequence length="1688" mass="188974">MATAPYTRAILKIGRTLILGKYYAFQINIKSPEFWNMSQHDGWRLWLQSPDGYMVDGSKYSVQFNSARVDTLPVEPHDRGWAVYPSGLLLPVNFSLGAERILPTSAFDMSAFLSVYPLTPSTDGQLTSLRLIAPVGFVWIPFAEQGWQGYLPNFTCKYCELQVTPEVQFQNELLLRNLVMRSTMFYGFRVRMWVPLRPPSRSTNAFYLEIGYDPGKDADYYLDRMQGAMLPAPPIRVVHDVFIYSRCNLAGFNDNIMDFRLRIASPLTVNDGFLIEGNELTRGTMLGCWPSSIPELLSITSVEGNCLVFENAVTLLPVVKIWITQSLQMPPGLYGFRFRGVTMPSLPTSAMLYWKMGTYSQLHLYPKHEILDVAVDIPSPQVLGFLPEAGILRPNFYAAPGFGRDDAPLKLNILAFYFRISKTPLFAEDMESFVVALRGPLGFFFEEDCSQYLRAFMEPTDGQSRLPCAANSRVSWCPSAVLMSWPSRLAPVACLGINETARISVPNSAFVEAQQGGHVAVFQPNGVYGFEVQVQNPEIQPLDNLWALDFGNEASKPFASIRIQSFVPEETKLEMACSVSSQFWWPNLEKYLPFRIDFVPHTTIPAPRMLERRLQSGSDPLLPQAEDGSVVVFSPPNFDFPVADFDMCVNSVLEVQGRQPWDFVALFASGADVVCRVGDVLGLPSTEGGGPERRSMVFLLIHRKAMFQGVAYTLEGLVRNPSTATWPRAMTWRMESYTRFIATGERVRLDEYFLEGPAIRSPAKDFQVSNSAAEYYGGVIVHVVDISVVLPAPLMTGQSIEIKAPRGFEMGANSSNQSCLNFRWPGTFRPLRLDALGTCSCSVIHGEVSCRVLMNVSYVPSEPGEAVLTEGDTLSFRISVLNPTTPREALRNLWEMTHWDVVQNARPLSSAFAESWPIYSELANFSIWISGTRKRAGALSDLSLSFIPVAWGSVLEINIHDPPGYDFSDTRPGSPLAKEITSKGSRMVVVNGDFRPGILQMVFLGEVILGSPGGRTRISIQMFTDFRMQNEVARKINFLNGFVQPGSVTIFSQQLLNQAVVSHYEGGTFDSVLPLLPCFAQQLARVEFFFRLSCFISTGSSFILKNLGTDGNNHEFYLESGFEPVIELCHGQDQGRNGSSTQWLCNEVVRVNYTQKQYTRNNFELVNGFRAVLERMGQEYITDAAAVNELAYLTDGLSSMALEANRDYRVRFWVLPTMMATEWYVATEHETGYLTNTNDGETSAPTAVPQMSLTVTPEVSRSPPVSATTVSISVRAAQGQWPFSRLLLLPPYGFLPYGAQIPEGTGRPMLELDMIVANPLIDEMTYQLRMHTPRRTNLDPRWFVLARNLQVDEITGEISDRIVGWSFVDGFGVAPCAVTARYGAIPSYTGWLALTFKVPALAKGRFALFSAPESFELRCPDIKEAGQACEPYQIEEHFPDELLALPIARTLNLTMGTFIAEGQDLVYSAMLIIVTPEALLTLQPWELRVLDQSFTVVDAHLEIPSLPFSELQAENPTVKWLTMPQRGEAAMVAIQVIINRRIKTLRMLVFLMPEGFRHDIQHANQLANINKNFPVAIEREWRDFSNLRSVRIFIEPTTVASGTFEWQFPVIVAQKAPINTEWYVFLCDDYSCRVFSDPSVVVVFPVPDFHEKIPAVTFDGLMMTGGLQRRHLAKWSLILLLGGLMCSV</sequence>
<comment type="caution">
    <text evidence="1">The sequence shown here is derived from an EMBL/GenBank/DDBJ whole genome shotgun (WGS) entry which is preliminary data.</text>
</comment>